<feature type="transmembrane region" description="Helical" evidence="6">
    <location>
        <begin position="28"/>
        <end position="49"/>
    </location>
</feature>
<dbReference type="PANTHER" id="PTHR38459:SF6">
    <property type="entry name" value="ARABINOGALACTAN BIOSYNTHESIS RECRUITING PROTEIN RV3789"/>
    <property type="match status" value="1"/>
</dbReference>
<name>A0A0B5D053_9CORY</name>
<evidence type="ECO:0000256" key="2">
    <source>
        <dbReference type="ARBA" id="ARBA00009399"/>
    </source>
</evidence>
<feature type="transmembrane region" description="Helical" evidence="6">
    <location>
        <begin position="121"/>
        <end position="141"/>
    </location>
</feature>
<dbReference type="GO" id="GO:0005886">
    <property type="term" value="C:plasma membrane"/>
    <property type="evidence" value="ECO:0007669"/>
    <property type="project" value="TreeGrafter"/>
</dbReference>
<dbReference type="InterPro" id="IPR007267">
    <property type="entry name" value="GtrA_DPMS_TM"/>
</dbReference>
<sequence>MSTLSSDRPGDSDVEVTGMSLQTQAGRFIISGAISAVVDLGLTWALQVLLGAGPVLARSVGFIFGTITAYLINRRWTFQAQPSMRRFLMVAGLYTLTYFVNVGLHALLYGLFTGWEWNNSLAIVVAFVIAQGTATVINFIVQRAFIFR</sequence>
<feature type="transmembrane region" description="Helical" evidence="6">
    <location>
        <begin position="93"/>
        <end position="115"/>
    </location>
</feature>
<gene>
    <name evidence="8" type="ORF">B842_00725</name>
</gene>
<dbReference type="Pfam" id="PF04138">
    <property type="entry name" value="GtrA_DPMS_TM"/>
    <property type="match status" value="1"/>
</dbReference>
<dbReference type="AlphaFoldDB" id="A0A0B5D053"/>
<dbReference type="InterPro" id="IPR051401">
    <property type="entry name" value="GtrA_CellWall_Glycosyl"/>
</dbReference>
<evidence type="ECO:0000256" key="5">
    <source>
        <dbReference type="ARBA" id="ARBA00023136"/>
    </source>
</evidence>
<comment type="subcellular location">
    <subcellularLocation>
        <location evidence="1">Membrane</location>
        <topology evidence="1">Multi-pass membrane protein</topology>
    </subcellularLocation>
</comment>
<comment type="similarity">
    <text evidence="2">Belongs to the GtrA family.</text>
</comment>
<dbReference type="GO" id="GO:0000271">
    <property type="term" value="P:polysaccharide biosynthetic process"/>
    <property type="evidence" value="ECO:0007669"/>
    <property type="project" value="InterPro"/>
</dbReference>
<evidence type="ECO:0000313" key="8">
    <source>
        <dbReference type="EMBL" id="AJE32001.1"/>
    </source>
</evidence>
<keyword evidence="3 6" id="KW-0812">Transmembrane</keyword>
<evidence type="ECO:0000259" key="7">
    <source>
        <dbReference type="Pfam" id="PF04138"/>
    </source>
</evidence>
<dbReference type="EMBL" id="CP005286">
    <property type="protein sequence ID" value="AJE32001.1"/>
    <property type="molecule type" value="Genomic_DNA"/>
</dbReference>
<dbReference type="STRING" id="1223515.B842_00725"/>
<dbReference type="Proteomes" id="UP000031524">
    <property type="component" value="Chromosome"/>
</dbReference>
<dbReference type="HOGENOM" id="CLU_083873_3_1_11"/>
<protein>
    <recommendedName>
        <fullName evidence="7">GtrA/DPMS transmembrane domain-containing protein</fullName>
    </recommendedName>
</protein>
<accession>A0A0B5D053</accession>
<evidence type="ECO:0000313" key="9">
    <source>
        <dbReference type="Proteomes" id="UP000031524"/>
    </source>
</evidence>
<reference evidence="8 9" key="1">
    <citation type="submission" date="2013-04" db="EMBL/GenBank/DDBJ databases">
        <title>Complete genome sequence of Corynebacterium humireducens DSM 45392(T), isolated from a wastewater-fed microbial fuel cell.</title>
        <authorList>
            <person name="Ruckert C."/>
            <person name="Albersmeier A."/>
            <person name="Kalinowski J."/>
        </authorList>
    </citation>
    <scope>NUCLEOTIDE SEQUENCE [LARGE SCALE GENOMIC DNA]</scope>
    <source>
        <strain evidence="9">MFC-5</strain>
    </source>
</reference>
<proteinExistence type="inferred from homology"/>
<evidence type="ECO:0000256" key="3">
    <source>
        <dbReference type="ARBA" id="ARBA00022692"/>
    </source>
</evidence>
<evidence type="ECO:0000256" key="6">
    <source>
        <dbReference type="SAM" id="Phobius"/>
    </source>
</evidence>
<dbReference type="KEGG" id="chm:B842_00725"/>
<keyword evidence="5 6" id="KW-0472">Membrane</keyword>
<evidence type="ECO:0000256" key="4">
    <source>
        <dbReference type="ARBA" id="ARBA00022989"/>
    </source>
</evidence>
<organism evidence="8 9">
    <name type="scientific">Corynebacterium humireducens NBRC 106098 = DSM 45392</name>
    <dbReference type="NCBI Taxonomy" id="1223515"/>
    <lineage>
        <taxon>Bacteria</taxon>
        <taxon>Bacillati</taxon>
        <taxon>Actinomycetota</taxon>
        <taxon>Actinomycetes</taxon>
        <taxon>Mycobacteriales</taxon>
        <taxon>Corynebacteriaceae</taxon>
        <taxon>Corynebacterium</taxon>
    </lineage>
</organism>
<evidence type="ECO:0000256" key="1">
    <source>
        <dbReference type="ARBA" id="ARBA00004141"/>
    </source>
</evidence>
<keyword evidence="9" id="KW-1185">Reference proteome</keyword>
<dbReference type="PANTHER" id="PTHR38459">
    <property type="entry name" value="PROPHAGE BACTOPRENOL-LINKED GLUCOSE TRANSLOCASE HOMOLOG"/>
    <property type="match status" value="1"/>
</dbReference>
<keyword evidence="4 6" id="KW-1133">Transmembrane helix</keyword>
<feature type="domain" description="GtrA/DPMS transmembrane" evidence="7">
    <location>
        <begin position="27"/>
        <end position="147"/>
    </location>
</feature>
<feature type="transmembrane region" description="Helical" evidence="6">
    <location>
        <begin position="55"/>
        <end position="72"/>
    </location>
</feature>